<reference evidence="3" key="1">
    <citation type="submission" date="2022-03" db="EMBL/GenBank/DDBJ databases">
        <authorList>
            <person name="Martin H S."/>
        </authorList>
    </citation>
    <scope>NUCLEOTIDE SEQUENCE</scope>
</reference>
<feature type="region of interest" description="Disordered" evidence="1">
    <location>
        <begin position="147"/>
        <end position="166"/>
    </location>
</feature>
<organism evidence="3 4">
    <name type="scientific">Iphiclides podalirius</name>
    <name type="common">scarce swallowtail</name>
    <dbReference type="NCBI Taxonomy" id="110791"/>
    <lineage>
        <taxon>Eukaryota</taxon>
        <taxon>Metazoa</taxon>
        <taxon>Ecdysozoa</taxon>
        <taxon>Arthropoda</taxon>
        <taxon>Hexapoda</taxon>
        <taxon>Insecta</taxon>
        <taxon>Pterygota</taxon>
        <taxon>Neoptera</taxon>
        <taxon>Endopterygota</taxon>
        <taxon>Lepidoptera</taxon>
        <taxon>Glossata</taxon>
        <taxon>Ditrysia</taxon>
        <taxon>Papilionoidea</taxon>
        <taxon>Papilionidae</taxon>
        <taxon>Papilioninae</taxon>
        <taxon>Iphiclides</taxon>
    </lineage>
</organism>
<dbReference type="EMBL" id="OW152838">
    <property type="protein sequence ID" value="CAH2059174.1"/>
    <property type="molecule type" value="Genomic_DNA"/>
</dbReference>
<keyword evidence="2" id="KW-0732">Signal</keyword>
<proteinExistence type="predicted"/>
<protein>
    <recommendedName>
        <fullName evidence="5">Secreted protein</fullName>
    </recommendedName>
</protein>
<evidence type="ECO:0000313" key="3">
    <source>
        <dbReference type="EMBL" id="CAH2059174.1"/>
    </source>
</evidence>
<keyword evidence="4" id="KW-1185">Reference proteome</keyword>
<feature type="chain" id="PRO_5045115422" description="Secreted protein" evidence="2">
    <location>
        <begin position="27"/>
        <end position="247"/>
    </location>
</feature>
<evidence type="ECO:0000256" key="1">
    <source>
        <dbReference type="SAM" id="MobiDB-lite"/>
    </source>
</evidence>
<evidence type="ECO:0008006" key="5">
    <source>
        <dbReference type="Google" id="ProtNLM"/>
    </source>
</evidence>
<evidence type="ECO:0000313" key="4">
    <source>
        <dbReference type="Proteomes" id="UP000837857"/>
    </source>
</evidence>
<gene>
    <name evidence="3" type="ORF">IPOD504_LOCUS10754</name>
</gene>
<evidence type="ECO:0000256" key="2">
    <source>
        <dbReference type="SAM" id="SignalP"/>
    </source>
</evidence>
<name>A0ABN8IJ06_9NEOP</name>
<sequence length="247" mass="27566">MLTKLKVSLHYVLLLMVAFPTRYVTCRDGESPLPGTSAWPFSTRFEKKKKLFARLSNVCGAEPRVLYRRAGALHVHLEGRDLVTELSSERNSRANQLAHARTHANGHGRGNGVIYVIVHPCSFSPRSLSSAWKSELGYQLARSSERSFGVREKKPKKNRQPAANAPREQYAVRLRWLAKNSGLTTPPRVLRTRARVSECVLGPREDARISGARVRDAPVSASHVAHAKNVRRACARLCACTGYPFRS</sequence>
<dbReference type="Proteomes" id="UP000837857">
    <property type="component" value="Chromosome 26"/>
</dbReference>
<feature type="non-terminal residue" evidence="3">
    <location>
        <position position="1"/>
    </location>
</feature>
<accession>A0ABN8IJ06</accession>
<feature type="signal peptide" evidence="2">
    <location>
        <begin position="1"/>
        <end position="26"/>
    </location>
</feature>